<protein>
    <submittedName>
        <fullName evidence="2">Alpha/beta hydrolase</fullName>
    </submittedName>
</protein>
<evidence type="ECO:0000259" key="1">
    <source>
        <dbReference type="Pfam" id="PF00561"/>
    </source>
</evidence>
<dbReference type="EMBL" id="KZ824470">
    <property type="protein sequence ID" value="RAK96753.1"/>
    <property type="molecule type" value="Genomic_DNA"/>
</dbReference>
<proteinExistence type="predicted"/>
<dbReference type="InterPro" id="IPR000639">
    <property type="entry name" value="Epox_hydrolase-like"/>
</dbReference>
<dbReference type="PRINTS" id="PR00111">
    <property type="entry name" value="ABHYDROLASE"/>
</dbReference>
<dbReference type="Pfam" id="PF00561">
    <property type="entry name" value="Abhydrolase_1"/>
    <property type="match status" value="1"/>
</dbReference>
<accession>A0A395GRQ1</accession>
<keyword evidence="3" id="KW-1185">Reference proteome</keyword>
<dbReference type="SUPFAM" id="SSF53474">
    <property type="entry name" value="alpha/beta-Hydrolases"/>
    <property type="match status" value="1"/>
</dbReference>
<dbReference type="VEuPathDB" id="FungiDB:BO80DRAFT_428758"/>
<dbReference type="RefSeq" id="XP_025571081.1">
    <property type="nucleotide sequence ID" value="XM_025720314.1"/>
</dbReference>
<dbReference type="PANTHER" id="PTHR43798:SF33">
    <property type="entry name" value="HYDROLASE, PUTATIVE (AFU_ORTHOLOGUE AFUA_2G14860)-RELATED"/>
    <property type="match status" value="1"/>
</dbReference>
<evidence type="ECO:0000313" key="2">
    <source>
        <dbReference type="EMBL" id="RAK96753.1"/>
    </source>
</evidence>
<dbReference type="GO" id="GO:0016020">
    <property type="term" value="C:membrane"/>
    <property type="evidence" value="ECO:0007669"/>
    <property type="project" value="TreeGrafter"/>
</dbReference>
<dbReference type="Gene3D" id="3.40.50.1820">
    <property type="entry name" value="alpha/beta hydrolase"/>
    <property type="match status" value="1"/>
</dbReference>
<dbReference type="OrthoDB" id="6431331at2759"/>
<dbReference type="STRING" id="1448316.A0A395GRQ1"/>
<dbReference type="AlphaFoldDB" id="A0A395GRQ1"/>
<dbReference type="PRINTS" id="PR00412">
    <property type="entry name" value="EPOXHYDRLASE"/>
</dbReference>
<keyword evidence="2" id="KW-0378">Hydrolase</keyword>
<dbReference type="InterPro" id="IPR050266">
    <property type="entry name" value="AB_hydrolase_sf"/>
</dbReference>
<sequence>MPLTPVVTENILINNHRIAHGIHGPSHNTPVVLIHGTPSSSLIWRNIIPHLTNAGYKVHVYDLLGYGLSERPWDPATDTSISGQVPILESLLTHWNLDTAHIIAHDIGGGIAQRFAIFNPERVRSLTMIDVVSFDSYPSERTKQQMALGLEGLIQAEGEEHRAHFREWLVSAVKDPERMSREGSFDAYLGYISGPVGQASFFQHQVRHYDSKHTMEVAGRIGELGRVPVKLVWGRDDRWQVVEWGYKLQRSIPGSELSIVDDCGHFAMEDRPEEIARIVVEFLDRKSGGE</sequence>
<name>A0A395GRQ1_9EURO</name>
<dbReference type="InterPro" id="IPR000073">
    <property type="entry name" value="AB_hydrolase_1"/>
</dbReference>
<dbReference type="Proteomes" id="UP000249402">
    <property type="component" value="Unassembled WGS sequence"/>
</dbReference>
<dbReference type="GeneID" id="37225179"/>
<feature type="domain" description="AB hydrolase-1" evidence="1">
    <location>
        <begin position="30"/>
        <end position="272"/>
    </location>
</feature>
<dbReference type="GO" id="GO:0016787">
    <property type="term" value="F:hydrolase activity"/>
    <property type="evidence" value="ECO:0007669"/>
    <property type="project" value="UniProtKB-KW"/>
</dbReference>
<dbReference type="PANTHER" id="PTHR43798">
    <property type="entry name" value="MONOACYLGLYCEROL LIPASE"/>
    <property type="match status" value="1"/>
</dbReference>
<evidence type="ECO:0000313" key="3">
    <source>
        <dbReference type="Proteomes" id="UP000249402"/>
    </source>
</evidence>
<organism evidence="2 3">
    <name type="scientific">Aspergillus ibericus CBS 121593</name>
    <dbReference type="NCBI Taxonomy" id="1448316"/>
    <lineage>
        <taxon>Eukaryota</taxon>
        <taxon>Fungi</taxon>
        <taxon>Dikarya</taxon>
        <taxon>Ascomycota</taxon>
        <taxon>Pezizomycotina</taxon>
        <taxon>Eurotiomycetes</taxon>
        <taxon>Eurotiomycetidae</taxon>
        <taxon>Eurotiales</taxon>
        <taxon>Aspergillaceae</taxon>
        <taxon>Aspergillus</taxon>
        <taxon>Aspergillus subgen. Circumdati</taxon>
    </lineage>
</organism>
<dbReference type="InterPro" id="IPR029058">
    <property type="entry name" value="AB_hydrolase_fold"/>
</dbReference>
<reference evidence="2 3" key="1">
    <citation type="submission" date="2018-02" db="EMBL/GenBank/DDBJ databases">
        <title>The genomes of Aspergillus section Nigri reveals drivers in fungal speciation.</title>
        <authorList>
            <consortium name="DOE Joint Genome Institute"/>
            <person name="Vesth T.C."/>
            <person name="Nybo J."/>
            <person name="Theobald S."/>
            <person name="Brandl J."/>
            <person name="Frisvad J.C."/>
            <person name="Nielsen K.F."/>
            <person name="Lyhne E.K."/>
            <person name="Kogle M.E."/>
            <person name="Kuo A."/>
            <person name="Riley R."/>
            <person name="Clum A."/>
            <person name="Nolan M."/>
            <person name="Lipzen A."/>
            <person name="Salamov A."/>
            <person name="Henrissat B."/>
            <person name="Wiebenga A."/>
            <person name="De vries R.P."/>
            <person name="Grigoriev I.V."/>
            <person name="Mortensen U.H."/>
            <person name="Andersen M.R."/>
            <person name="Baker S.E."/>
        </authorList>
    </citation>
    <scope>NUCLEOTIDE SEQUENCE [LARGE SCALE GENOMIC DNA]</scope>
    <source>
        <strain evidence="2 3">CBS 121593</strain>
    </source>
</reference>
<gene>
    <name evidence="2" type="ORF">BO80DRAFT_428758</name>
</gene>